<dbReference type="EMBL" id="JACHBG010000014">
    <property type="protein sequence ID" value="MBB6487561.1"/>
    <property type="molecule type" value="Genomic_DNA"/>
</dbReference>
<feature type="transmembrane region" description="Helical" evidence="1">
    <location>
        <begin position="7"/>
        <end position="28"/>
    </location>
</feature>
<sequence length="51" mass="5863">MPSRFSGFDISTILLVLWLVACAVFFVIDYEFPTILQPLFTRQILPSEDVI</sequence>
<gene>
    <name evidence="2" type="ORF">GGD46_004864</name>
</gene>
<dbReference type="Proteomes" id="UP000565576">
    <property type="component" value="Unassembled WGS sequence"/>
</dbReference>
<dbReference type="AlphaFoldDB" id="A0A7X0IXI8"/>
<evidence type="ECO:0000313" key="2">
    <source>
        <dbReference type="EMBL" id="MBB6487561.1"/>
    </source>
</evidence>
<keyword evidence="1" id="KW-0472">Membrane</keyword>
<reference evidence="2 3" key="1">
    <citation type="submission" date="2020-08" db="EMBL/GenBank/DDBJ databases">
        <title>Genomic Encyclopedia of Type Strains, Phase IV (KMG-V): Genome sequencing to study the core and pangenomes of soil and plant-associated prokaryotes.</title>
        <authorList>
            <person name="Whitman W."/>
        </authorList>
    </citation>
    <scope>NUCLEOTIDE SEQUENCE [LARGE SCALE GENOMIC DNA]</scope>
    <source>
        <strain evidence="2 3">SEMIA 4060</strain>
    </source>
</reference>
<accession>A0A7X0IXI8</accession>
<keyword evidence="1" id="KW-0812">Transmembrane</keyword>
<keyword evidence="1" id="KW-1133">Transmembrane helix</keyword>
<evidence type="ECO:0000256" key="1">
    <source>
        <dbReference type="SAM" id="Phobius"/>
    </source>
</evidence>
<protein>
    <submittedName>
        <fullName evidence="2">Uncharacterized protein</fullName>
    </submittedName>
</protein>
<dbReference type="PROSITE" id="PS51257">
    <property type="entry name" value="PROKAR_LIPOPROTEIN"/>
    <property type="match status" value="1"/>
</dbReference>
<name>A0A7X0IXI8_9HYPH</name>
<proteinExistence type="predicted"/>
<organism evidence="2 3">
    <name type="scientific">Rhizobium lusitanum</name>
    <dbReference type="NCBI Taxonomy" id="293958"/>
    <lineage>
        <taxon>Bacteria</taxon>
        <taxon>Pseudomonadati</taxon>
        <taxon>Pseudomonadota</taxon>
        <taxon>Alphaproteobacteria</taxon>
        <taxon>Hyphomicrobiales</taxon>
        <taxon>Rhizobiaceae</taxon>
        <taxon>Rhizobium/Agrobacterium group</taxon>
        <taxon>Rhizobium</taxon>
    </lineage>
</organism>
<evidence type="ECO:0000313" key="3">
    <source>
        <dbReference type="Proteomes" id="UP000565576"/>
    </source>
</evidence>
<comment type="caution">
    <text evidence="2">The sequence shown here is derived from an EMBL/GenBank/DDBJ whole genome shotgun (WGS) entry which is preliminary data.</text>
</comment>